<keyword evidence="3" id="KW-1185">Reference proteome</keyword>
<dbReference type="Proteomes" id="UP000595437">
    <property type="component" value="Chromosome 2"/>
</dbReference>
<feature type="compositionally biased region" description="Basic and acidic residues" evidence="1">
    <location>
        <begin position="11"/>
        <end position="22"/>
    </location>
</feature>
<accession>A0A7T8KKD6</accession>
<evidence type="ECO:0000313" key="2">
    <source>
        <dbReference type="EMBL" id="QQP57446.1"/>
    </source>
</evidence>
<proteinExistence type="predicted"/>
<dbReference type="AlphaFoldDB" id="A0A7T8KKD6"/>
<evidence type="ECO:0000313" key="3">
    <source>
        <dbReference type="Proteomes" id="UP000595437"/>
    </source>
</evidence>
<name>A0A7T8KKD6_CALRO</name>
<protein>
    <submittedName>
        <fullName evidence="2">Uncharacterized protein</fullName>
    </submittedName>
</protein>
<feature type="region of interest" description="Disordered" evidence="1">
    <location>
        <begin position="1"/>
        <end position="22"/>
    </location>
</feature>
<sequence length="76" mass="8561">LLINESFRSFGDSRGKKEDPDVVKMTQSGVCVALKQQQQPAAAAQRHNGSEPIKKNYMSTPFFKHIKTLPKNLLFN</sequence>
<gene>
    <name evidence="2" type="ORF">FKW44_002442</name>
</gene>
<organism evidence="2 3">
    <name type="scientific">Caligus rogercresseyi</name>
    <name type="common">Sea louse</name>
    <dbReference type="NCBI Taxonomy" id="217165"/>
    <lineage>
        <taxon>Eukaryota</taxon>
        <taxon>Metazoa</taxon>
        <taxon>Ecdysozoa</taxon>
        <taxon>Arthropoda</taxon>
        <taxon>Crustacea</taxon>
        <taxon>Multicrustacea</taxon>
        <taxon>Hexanauplia</taxon>
        <taxon>Copepoda</taxon>
        <taxon>Siphonostomatoida</taxon>
        <taxon>Caligidae</taxon>
        <taxon>Caligus</taxon>
    </lineage>
</organism>
<evidence type="ECO:0000256" key="1">
    <source>
        <dbReference type="SAM" id="MobiDB-lite"/>
    </source>
</evidence>
<feature type="non-terminal residue" evidence="2">
    <location>
        <position position="1"/>
    </location>
</feature>
<dbReference type="EMBL" id="CP045891">
    <property type="protein sequence ID" value="QQP57446.1"/>
    <property type="molecule type" value="Genomic_DNA"/>
</dbReference>
<reference evidence="3" key="1">
    <citation type="submission" date="2021-01" db="EMBL/GenBank/DDBJ databases">
        <title>Caligus Genome Assembly.</title>
        <authorList>
            <person name="Gallardo-Escarate C."/>
        </authorList>
    </citation>
    <scope>NUCLEOTIDE SEQUENCE [LARGE SCALE GENOMIC DNA]</scope>
</reference>